<evidence type="ECO:0000256" key="3">
    <source>
        <dbReference type="SAM" id="MobiDB-lite"/>
    </source>
</evidence>
<evidence type="ECO:0000259" key="5">
    <source>
        <dbReference type="Pfam" id="PF00561"/>
    </source>
</evidence>
<dbReference type="EMBL" id="BOQL01000026">
    <property type="protein sequence ID" value="GIM68945.1"/>
    <property type="molecule type" value="Genomic_DNA"/>
</dbReference>
<dbReference type="GO" id="GO:0016020">
    <property type="term" value="C:membrane"/>
    <property type="evidence" value="ECO:0007669"/>
    <property type="project" value="TreeGrafter"/>
</dbReference>
<feature type="transmembrane region" description="Helical" evidence="4">
    <location>
        <begin position="12"/>
        <end position="35"/>
    </location>
</feature>
<reference evidence="6" key="1">
    <citation type="submission" date="2021-03" db="EMBL/GenBank/DDBJ databases">
        <title>Whole genome shotgun sequence of Actinoplanes auranticolor NBRC 12245.</title>
        <authorList>
            <person name="Komaki H."/>
            <person name="Tamura T."/>
        </authorList>
    </citation>
    <scope>NUCLEOTIDE SEQUENCE</scope>
    <source>
        <strain evidence="6">NBRC 12245</strain>
    </source>
</reference>
<organism evidence="6 7">
    <name type="scientific">Actinoplanes auranticolor</name>
    <dbReference type="NCBI Taxonomy" id="47988"/>
    <lineage>
        <taxon>Bacteria</taxon>
        <taxon>Bacillati</taxon>
        <taxon>Actinomycetota</taxon>
        <taxon>Actinomycetes</taxon>
        <taxon>Micromonosporales</taxon>
        <taxon>Micromonosporaceae</taxon>
        <taxon>Actinoplanes</taxon>
    </lineage>
</organism>
<evidence type="ECO:0000313" key="6">
    <source>
        <dbReference type="EMBL" id="GIM68945.1"/>
    </source>
</evidence>
<sequence length="425" mass="45022">MIEVTRTWFRAAFGWFVAIAAVLTAVLFFFVALLVTAQTTGSALLSYAVATLVAIGCATGLARLSVWLRGSRSKLTAYVCLAVSLPLAAGLSWAWFGAPAIYTPLPDSPAARYWDLPTGSRIAYVRAAGTVTRPEPVLLVHGGPGAPAGRDDEFAERLAGAGFAVYNYQQVGAGRSSRLDPREYTVARHVADLDAIRQQLRAPKVVLIGSSWGGELIAHYLAAHPDTVAKAVVASPGAMSDDSVSDGSLTPTGRTDQDSRLAAHTRFAATYFLGQAGGLPAAGTLMSDQTADGLYQQFVRSLNMSSGCPDAAAVERPADATAGYGLWVNIATAASASRAADPRPALRHNRTPVLVLRAQCDYLRWEVTREYRDTFPRATMLTVNGAGHSVLADKPAETGTAVAAFLTGEPLPAKPYTAAETPWRR</sequence>
<dbReference type="InterPro" id="IPR050266">
    <property type="entry name" value="AB_hydrolase_sf"/>
</dbReference>
<dbReference type="Gene3D" id="3.40.50.1820">
    <property type="entry name" value="alpha/beta hydrolase"/>
    <property type="match status" value="1"/>
</dbReference>
<protein>
    <recommendedName>
        <fullName evidence="5">AB hydrolase-1 domain-containing protein</fullName>
    </recommendedName>
</protein>
<dbReference type="InterPro" id="IPR000073">
    <property type="entry name" value="AB_hydrolase_1"/>
</dbReference>
<dbReference type="Proteomes" id="UP000681340">
    <property type="component" value="Unassembled WGS sequence"/>
</dbReference>
<dbReference type="Pfam" id="PF00561">
    <property type="entry name" value="Abhydrolase_1"/>
    <property type="match status" value="1"/>
</dbReference>
<evidence type="ECO:0000256" key="2">
    <source>
        <dbReference type="ARBA" id="ARBA00022801"/>
    </source>
</evidence>
<comment type="caution">
    <text evidence="6">The sequence shown here is derived from an EMBL/GenBank/DDBJ whole genome shotgun (WGS) entry which is preliminary data.</text>
</comment>
<dbReference type="PANTHER" id="PTHR43798">
    <property type="entry name" value="MONOACYLGLYCEROL LIPASE"/>
    <property type="match status" value="1"/>
</dbReference>
<feature type="compositionally biased region" description="Polar residues" evidence="3">
    <location>
        <begin position="245"/>
        <end position="254"/>
    </location>
</feature>
<comment type="similarity">
    <text evidence="1">Belongs to the peptidase S33 family.</text>
</comment>
<keyword evidence="7" id="KW-1185">Reference proteome</keyword>
<feature type="domain" description="AB hydrolase-1" evidence="5">
    <location>
        <begin position="136"/>
        <end position="395"/>
    </location>
</feature>
<dbReference type="RefSeq" id="WP_212989363.1">
    <property type="nucleotide sequence ID" value="NZ_BAABEA010000008.1"/>
</dbReference>
<proteinExistence type="inferred from homology"/>
<dbReference type="PRINTS" id="PR00793">
    <property type="entry name" value="PROAMNOPTASE"/>
</dbReference>
<dbReference type="InterPro" id="IPR029058">
    <property type="entry name" value="AB_hydrolase_fold"/>
</dbReference>
<dbReference type="GO" id="GO:0006508">
    <property type="term" value="P:proteolysis"/>
    <property type="evidence" value="ECO:0007669"/>
    <property type="project" value="InterPro"/>
</dbReference>
<keyword evidence="4" id="KW-1133">Transmembrane helix</keyword>
<dbReference type="GO" id="GO:0004177">
    <property type="term" value="F:aminopeptidase activity"/>
    <property type="evidence" value="ECO:0007669"/>
    <property type="project" value="UniProtKB-EC"/>
</dbReference>
<feature type="transmembrane region" description="Helical" evidence="4">
    <location>
        <begin position="75"/>
        <end position="96"/>
    </location>
</feature>
<keyword evidence="4" id="KW-0812">Transmembrane</keyword>
<evidence type="ECO:0000313" key="7">
    <source>
        <dbReference type="Proteomes" id="UP000681340"/>
    </source>
</evidence>
<dbReference type="InterPro" id="IPR002410">
    <property type="entry name" value="Peptidase_S33"/>
</dbReference>
<feature type="region of interest" description="Disordered" evidence="3">
    <location>
        <begin position="240"/>
        <end position="259"/>
    </location>
</feature>
<keyword evidence="4" id="KW-0472">Membrane</keyword>
<name>A0A919SE21_9ACTN</name>
<dbReference type="AlphaFoldDB" id="A0A919SE21"/>
<gene>
    <name evidence="6" type="ORF">Aau02nite_33940</name>
</gene>
<keyword evidence="2" id="KW-0378">Hydrolase</keyword>
<evidence type="ECO:0000256" key="4">
    <source>
        <dbReference type="SAM" id="Phobius"/>
    </source>
</evidence>
<dbReference type="PANTHER" id="PTHR43798:SF27">
    <property type="entry name" value="HYDROLASE ALPHA_BETA HYDROLASE FOLD FAMILY"/>
    <property type="match status" value="1"/>
</dbReference>
<dbReference type="SUPFAM" id="SSF53474">
    <property type="entry name" value="alpha/beta-Hydrolases"/>
    <property type="match status" value="1"/>
</dbReference>
<feature type="transmembrane region" description="Helical" evidence="4">
    <location>
        <begin position="47"/>
        <end position="68"/>
    </location>
</feature>
<evidence type="ECO:0000256" key="1">
    <source>
        <dbReference type="ARBA" id="ARBA00010088"/>
    </source>
</evidence>
<accession>A0A919SE21</accession>